<protein>
    <recommendedName>
        <fullName evidence="3">Fimbrial assembly protein FimA</fullName>
    </recommendedName>
</protein>
<dbReference type="PANTHER" id="PTHR39328">
    <property type="entry name" value="BLL2871 PROTEIN"/>
    <property type="match status" value="1"/>
</dbReference>
<dbReference type="Gene3D" id="3.60.20.10">
    <property type="entry name" value="Glutamine Phosphoribosylpyrophosphate, subunit 1, domain 1"/>
    <property type="match status" value="1"/>
</dbReference>
<dbReference type="InterPro" id="IPR029055">
    <property type="entry name" value="Ntn_hydrolases_N"/>
</dbReference>
<dbReference type="Pfam" id="PF06267">
    <property type="entry name" value="DUF1028"/>
    <property type="match status" value="1"/>
</dbReference>
<organism evidence="1 2">
    <name type="scientific">Vibrio thalassae</name>
    <dbReference type="NCBI Taxonomy" id="1243014"/>
    <lineage>
        <taxon>Bacteria</taxon>
        <taxon>Pseudomonadati</taxon>
        <taxon>Pseudomonadota</taxon>
        <taxon>Gammaproteobacteria</taxon>
        <taxon>Vibrionales</taxon>
        <taxon>Vibrionaceae</taxon>
        <taxon>Vibrio</taxon>
    </lineage>
</organism>
<dbReference type="OrthoDB" id="9790012at2"/>
<gene>
    <name evidence="1" type="ORF">VTH8203_00630</name>
</gene>
<dbReference type="InterPro" id="IPR010430">
    <property type="entry name" value="DUF1028"/>
</dbReference>
<dbReference type="RefSeq" id="WP_096992346.1">
    <property type="nucleotide sequence ID" value="NZ_JBHSII010000001.1"/>
</dbReference>
<dbReference type="AlphaFoldDB" id="A0A240EFS6"/>
<name>A0A240EFS6_9VIBR</name>
<dbReference type="EMBL" id="OANU01000004">
    <property type="protein sequence ID" value="SNX47029.1"/>
    <property type="molecule type" value="Genomic_DNA"/>
</dbReference>
<sequence>MTYSLLLKDEESNAICGVAATGNLCVGGWVLRAQAGIGISASQGHSPSTFWGEEALALMNKGQGPHEVVHGLVGPDAGREYRQLSVVNSAGVTSVFTGRKNGDYHGSIQFDNGVACGNLLAGKAVLTDIVDFVNTSSLPLIPKLITSLEIGENQGGDIRGLQSAALLVVKPDAPPLSLRIDYSERPIKALMALYSRVTTQEYQEFLNSVPTLNKMDRY</sequence>
<evidence type="ECO:0000313" key="2">
    <source>
        <dbReference type="Proteomes" id="UP000219336"/>
    </source>
</evidence>
<evidence type="ECO:0000313" key="1">
    <source>
        <dbReference type="EMBL" id="SNX47029.1"/>
    </source>
</evidence>
<dbReference type="PANTHER" id="PTHR39328:SF1">
    <property type="entry name" value="BLL2871 PROTEIN"/>
    <property type="match status" value="1"/>
</dbReference>
<evidence type="ECO:0008006" key="3">
    <source>
        <dbReference type="Google" id="ProtNLM"/>
    </source>
</evidence>
<dbReference type="SUPFAM" id="SSF56235">
    <property type="entry name" value="N-terminal nucleophile aminohydrolases (Ntn hydrolases)"/>
    <property type="match status" value="1"/>
</dbReference>
<proteinExistence type="predicted"/>
<dbReference type="Proteomes" id="UP000219336">
    <property type="component" value="Unassembled WGS sequence"/>
</dbReference>
<reference evidence="2" key="1">
    <citation type="submission" date="2016-06" db="EMBL/GenBank/DDBJ databases">
        <authorList>
            <person name="Rodrigo-Torres L."/>
            <person name="Arahal R.D."/>
            <person name="Lucena T."/>
        </authorList>
    </citation>
    <scope>NUCLEOTIDE SEQUENCE [LARGE SCALE GENOMIC DNA]</scope>
    <source>
        <strain evidence="2">CECT8203</strain>
    </source>
</reference>
<accession>A0A240EFS6</accession>
<keyword evidence="2" id="KW-1185">Reference proteome</keyword>